<keyword evidence="6" id="KW-1185">Reference proteome</keyword>
<dbReference type="SMART" id="SM00418">
    <property type="entry name" value="HTH_ARSR"/>
    <property type="match status" value="1"/>
</dbReference>
<dbReference type="SUPFAM" id="SSF46785">
    <property type="entry name" value="Winged helix' DNA-binding domain"/>
    <property type="match status" value="1"/>
</dbReference>
<organism evidence="5 6">
    <name type="scientific">Paenibacillus eucommiae</name>
    <dbReference type="NCBI Taxonomy" id="1355755"/>
    <lineage>
        <taxon>Bacteria</taxon>
        <taxon>Bacillati</taxon>
        <taxon>Bacillota</taxon>
        <taxon>Bacilli</taxon>
        <taxon>Bacillales</taxon>
        <taxon>Paenibacillaceae</taxon>
        <taxon>Paenibacillus</taxon>
    </lineage>
</organism>
<accession>A0ABS4IWZ5</accession>
<dbReference type="EMBL" id="JAGGLB010000012">
    <property type="protein sequence ID" value="MBP1992087.1"/>
    <property type="molecule type" value="Genomic_DNA"/>
</dbReference>
<keyword evidence="3" id="KW-0804">Transcription</keyword>
<dbReference type="InterPro" id="IPR051011">
    <property type="entry name" value="Metal_resp_trans_reg"/>
</dbReference>
<evidence type="ECO:0000256" key="2">
    <source>
        <dbReference type="ARBA" id="ARBA00023125"/>
    </source>
</evidence>
<dbReference type="PANTHER" id="PTHR43132">
    <property type="entry name" value="ARSENICAL RESISTANCE OPERON REPRESSOR ARSR-RELATED"/>
    <property type="match status" value="1"/>
</dbReference>
<dbReference type="Pfam" id="PF01022">
    <property type="entry name" value="HTH_5"/>
    <property type="match status" value="1"/>
</dbReference>
<dbReference type="RefSeq" id="WP_209972804.1">
    <property type="nucleotide sequence ID" value="NZ_JAGGLB010000012.1"/>
</dbReference>
<keyword evidence="1" id="KW-0805">Transcription regulation</keyword>
<reference evidence="5 6" key="1">
    <citation type="submission" date="2021-03" db="EMBL/GenBank/DDBJ databases">
        <title>Genomic Encyclopedia of Type Strains, Phase IV (KMG-IV): sequencing the most valuable type-strain genomes for metagenomic binning, comparative biology and taxonomic classification.</title>
        <authorList>
            <person name="Goeker M."/>
        </authorList>
    </citation>
    <scope>NUCLEOTIDE SEQUENCE [LARGE SCALE GENOMIC DNA]</scope>
    <source>
        <strain evidence="5 6">DSM 26048</strain>
    </source>
</reference>
<dbReference type="InterPro" id="IPR001845">
    <property type="entry name" value="HTH_ArsR_DNA-bd_dom"/>
</dbReference>
<protein>
    <submittedName>
        <fullName evidence="5">Transcriptional regulator</fullName>
    </submittedName>
</protein>
<comment type="caution">
    <text evidence="5">The sequence shown here is derived from an EMBL/GenBank/DDBJ whole genome shotgun (WGS) entry which is preliminary data.</text>
</comment>
<gene>
    <name evidence="5" type="ORF">J2Z66_003695</name>
</gene>
<dbReference type="Proteomes" id="UP001519287">
    <property type="component" value="Unassembled WGS sequence"/>
</dbReference>
<proteinExistence type="predicted"/>
<dbReference type="InterPro" id="IPR011991">
    <property type="entry name" value="ArsR-like_HTH"/>
</dbReference>
<evidence type="ECO:0000313" key="5">
    <source>
        <dbReference type="EMBL" id="MBP1992087.1"/>
    </source>
</evidence>
<keyword evidence="2" id="KW-0238">DNA-binding</keyword>
<dbReference type="PANTHER" id="PTHR43132:SF2">
    <property type="entry name" value="ARSENICAL RESISTANCE OPERON REPRESSOR ARSR-RELATED"/>
    <property type="match status" value="1"/>
</dbReference>
<sequence>MKLVPPTQIQEIAKALSGDLRLRILEILGDQTLSVSQLMSALGAAQPTVSINVQILEQAGLIITTQGANREKLCSRIHDTLLLQLPNAPGESLHELEEVSMPVGMYTDCSVQPTCGLASKEGILGCPDDPRSFYLPERSSAALLWFSEAGYVEYRFPNPMPSSMELSAISLSAELCSEAIGFNEDWPSDITLFVNGLKIGMVTTPGDFGKTKGLHTPNWWAYGSQYGWLCEWRIDHEGSFLNGAHSSTTQLNELKLQFHKPITVRLEVEANAKNQRGLNLFGSGFGNYEQDIKLTFVHVK</sequence>
<dbReference type="InterPro" id="IPR036388">
    <property type="entry name" value="WH-like_DNA-bd_sf"/>
</dbReference>
<dbReference type="Gene3D" id="1.10.10.10">
    <property type="entry name" value="Winged helix-like DNA-binding domain superfamily/Winged helix DNA-binding domain"/>
    <property type="match status" value="1"/>
</dbReference>
<evidence type="ECO:0000313" key="6">
    <source>
        <dbReference type="Proteomes" id="UP001519287"/>
    </source>
</evidence>
<feature type="domain" description="HTH arsR-type" evidence="4">
    <location>
        <begin position="11"/>
        <end position="82"/>
    </location>
</feature>
<name>A0ABS4IWZ5_9BACL</name>
<dbReference type="CDD" id="cd00090">
    <property type="entry name" value="HTH_ARSR"/>
    <property type="match status" value="1"/>
</dbReference>
<evidence type="ECO:0000259" key="4">
    <source>
        <dbReference type="SMART" id="SM00418"/>
    </source>
</evidence>
<evidence type="ECO:0000256" key="3">
    <source>
        <dbReference type="ARBA" id="ARBA00023163"/>
    </source>
</evidence>
<dbReference type="InterPro" id="IPR036390">
    <property type="entry name" value="WH_DNA-bd_sf"/>
</dbReference>
<evidence type="ECO:0000256" key="1">
    <source>
        <dbReference type="ARBA" id="ARBA00023015"/>
    </source>
</evidence>